<feature type="transmembrane region" description="Helical" evidence="1">
    <location>
        <begin position="161"/>
        <end position="178"/>
    </location>
</feature>
<protein>
    <submittedName>
        <fullName evidence="2">Uncharacterized protein</fullName>
    </submittedName>
</protein>
<feature type="transmembrane region" description="Helical" evidence="1">
    <location>
        <begin position="7"/>
        <end position="29"/>
    </location>
</feature>
<organism evidence="2">
    <name type="scientific">Terrestrivirus sp</name>
    <dbReference type="NCBI Taxonomy" id="2487775"/>
    <lineage>
        <taxon>Viruses</taxon>
        <taxon>Varidnaviria</taxon>
        <taxon>Bamfordvirae</taxon>
        <taxon>Nucleocytoviricota</taxon>
        <taxon>Megaviricetes</taxon>
        <taxon>Imitervirales</taxon>
        <taxon>Mimiviridae</taxon>
        <taxon>Klosneuvirinae</taxon>
    </lineage>
</organism>
<keyword evidence="1" id="KW-0812">Transmembrane</keyword>
<accession>A0A3G4ZMQ7</accession>
<feature type="transmembrane region" description="Helical" evidence="1">
    <location>
        <begin position="35"/>
        <end position="54"/>
    </location>
</feature>
<sequence length="304" mass="35202">MTSLLQYGIAISTLVAAIVYLWSAIAYKYEDYYKHISPLHVTTILFYFNIFLINIKLDNYFKISKLVNGFFIALTMGLVVVGDLYYYVIEEAHEPDKFILLYLLYAIIDGGYGIILIVLNCLHYESRLNIDQHRLGRLLCLQFAYVITTLSQIIPLYMEKQIALTNDFVYLFWLLYIMDEKTSFRYISSEVDPRMGNSISSEEISSSSQRMTEIDTNTIQTTIKKPLACIVFEKIFATIFIISTVISVYVFTITTTVHNDNDSMLIFMRDIASFVSNFCFYMWTLTSFYRVPTNVVSSSYQPIS</sequence>
<proteinExistence type="predicted"/>
<feature type="transmembrane region" description="Helical" evidence="1">
    <location>
        <begin position="66"/>
        <end position="87"/>
    </location>
</feature>
<feature type="transmembrane region" description="Helical" evidence="1">
    <location>
        <begin position="135"/>
        <end position="155"/>
    </location>
</feature>
<feature type="transmembrane region" description="Helical" evidence="1">
    <location>
        <begin position="227"/>
        <end position="251"/>
    </location>
</feature>
<keyword evidence="1" id="KW-1133">Transmembrane helix</keyword>
<feature type="transmembrane region" description="Helical" evidence="1">
    <location>
        <begin position="99"/>
        <end position="123"/>
    </location>
</feature>
<keyword evidence="1" id="KW-0472">Membrane</keyword>
<gene>
    <name evidence="2" type="ORF">Terrestrivirus4_190</name>
</gene>
<evidence type="ECO:0000313" key="2">
    <source>
        <dbReference type="EMBL" id="AYV76142.1"/>
    </source>
</evidence>
<name>A0A3G4ZMQ7_9VIRU</name>
<feature type="transmembrane region" description="Helical" evidence="1">
    <location>
        <begin position="271"/>
        <end position="291"/>
    </location>
</feature>
<evidence type="ECO:0000256" key="1">
    <source>
        <dbReference type="SAM" id="Phobius"/>
    </source>
</evidence>
<dbReference type="EMBL" id="MK071982">
    <property type="protein sequence ID" value="AYV76142.1"/>
    <property type="molecule type" value="Genomic_DNA"/>
</dbReference>
<reference evidence="2" key="1">
    <citation type="submission" date="2018-10" db="EMBL/GenBank/DDBJ databases">
        <title>Hidden diversity of soil giant viruses.</title>
        <authorList>
            <person name="Schulz F."/>
            <person name="Alteio L."/>
            <person name="Goudeau D."/>
            <person name="Ryan E.M."/>
            <person name="Malmstrom R.R."/>
            <person name="Blanchard J."/>
            <person name="Woyke T."/>
        </authorList>
    </citation>
    <scope>NUCLEOTIDE SEQUENCE</scope>
    <source>
        <strain evidence="2">TEV1</strain>
    </source>
</reference>